<feature type="binding site" evidence="6">
    <location>
        <position position="78"/>
    </location>
    <ligand>
        <name>S-adenosyl-L-methionine</name>
        <dbReference type="ChEBI" id="CHEBI:59789"/>
    </ligand>
</feature>
<evidence type="ECO:0000256" key="6">
    <source>
        <dbReference type="HAMAP-Rule" id="MF_01007"/>
    </source>
</evidence>
<dbReference type="PIRSF" id="PIRSF004486">
    <property type="entry name" value="MraW"/>
    <property type="match status" value="1"/>
</dbReference>
<dbReference type="AlphaFoldDB" id="A0A2M6XB76"/>
<dbReference type="InterPro" id="IPR023397">
    <property type="entry name" value="SAM-dep_MeTrfase_MraW_recog"/>
</dbReference>
<evidence type="ECO:0000313" key="9">
    <source>
        <dbReference type="Proteomes" id="UP000231214"/>
    </source>
</evidence>
<evidence type="ECO:0000256" key="1">
    <source>
        <dbReference type="ARBA" id="ARBA00010396"/>
    </source>
</evidence>
<dbReference type="GO" id="GO:0071424">
    <property type="term" value="F:rRNA (cytosine-N4-)-methyltransferase activity"/>
    <property type="evidence" value="ECO:0007669"/>
    <property type="project" value="UniProtKB-UniRule"/>
</dbReference>
<dbReference type="Pfam" id="PF01795">
    <property type="entry name" value="Methyltransf_5"/>
    <property type="match status" value="1"/>
</dbReference>
<feature type="binding site" evidence="6">
    <location>
        <position position="99"/>
    </location>
    <ligand>
        <name>S-adenosyl-L-methionine</name>
        <dbReference type="ChEBI" id="CHEBI:59789"/>
    </ligand>
</feature>
<keyword evidence="6" id="KW-0963">Cytoplasm</keyword>
<organism evidence="8 9">
    <name type="scientific">Candidatus Shapirobacteria bacterium CG09_land_8_20_14_0_10_49_15</name>
    <dbReference type="NCBI Taxonomy" id="1974482"/>
    <lineage>
        <taxon>Bacteria</taxon>
        <taxon>Candidatus Shapironibacteriota</taxon>
    </lineage>
</organism>
<dbReference type="NCBIfam" id="TIGR00006">
    <property type="entry name" value="16S rRNA (cytosine(1402)-N(4))-methyltransferase RsmH"/>
    <property type="match status" value="1"/>
</dbReference>
<dbReference type="PANTHER" id="PTHR11265">
    <property type="entry name" value="S-ADENOSYL-METHYLTRANSFERASE MRAW"/>
    <property type="match status" value="1"/>
</dbReference>
<comment type="catalytic activity">
    <reaction evidence="6">
        <text>cytidine(1402) in 16S rRNA + S-adenosyl-L-methionine = N(4)-methylcytidine(1402) in 16S rRNA + S-adenosyl-L-homocysteine + H(+)</text>
        <dbReference type="Rhea" id="RHEA:42928"/>
        <dbReference type="Rhea" id="RHEA-COMP:10286"/>
        <dbReference type="Rhea" id="RHEA-COMP:10287"/>
        <dbReference type="ChEBI" id="CHEBI:15378"/>
        <dbReference type="ChEBI" id="CHEBI:57856"/>
        <dbReference type="ChEBI" id="CHEBI:59789"/>
        <dbReference type="ChEBI" id="CHEBI:74506"/>
        <dbReference type="ChEBI" id="CHEBI:82748"/>
        <dbReference type="EC" id="2.1.1.199"/>
    </reaction>
</comment>
<feature type="binding site" evidence="6">
    <location>
        <begin position="33"/>
        <end position="35"/>
    </location>
    <ligand>
        <name>S-adenosyl-L-methionine</name>
        <dbReference type="ChEBI" id="CHEBI:59789"/>
    </ligand>
</feature>
<feature type="binding site" evidence="6">
    <location>
        <position position="106"/>
    </location>
    <ligand>
        <name>S-adenosyl-L-methionine</name>
        <dbReference type="ChEBI" id="CHEBI:59789"/>
    </ligand>
</feature>
<keyword evidence="2 6" id="KW-0698">rRNA processing</keyword>
<dbReference type="Proteomes" id="UP000231214">
    <property type="component" value="Unassembled WGS sequence"/>
</dbReference>
<dbReference type="GO" id="GO:0070475">
    <property type="term" value="P:rRNA base methylation"/>
    <property type="evidence" value="ECO:0007669"/>
    <property type="project" value="UniProtKB-UniRule"/>
</dbReference>
<dbReference type="Gene3D" id="1.10.150.170">
    <property type="entry name" value="Putative methyltransferase TM0872, insert domain"/>
    <property type="match status" value="1"/>
</dbReference>
<evidence type="ECO:0000256" key="3">
    <source>
        <dbReference type="ARBA" id="ARBA00022603"/>
    </source>
</evidence>
<dbReference type="EMBL" id="PEZK01000020">
    <property type="protein sequence ID" value="PIU02239.1"/>
    <property type="molecule type" value="Genomic_DNA"/>
</dbReference>
<dbReference type="SUPFAM" id="SSF81799">
    <property type="entry name" value="Putative methyltransferase TM0872, insert domain"/>
    <property type="match status" value="1"/>
</dbReference>
<gene>
    <name evidence="6" type="primary">rsmH</name>
    <name evidence="8" type="ORF">COT66_01220</name>
</gene>
<accession>A0A2M6XB76</accession>
<protein>
    <recommendedName>
        <fullName evidence="6">Ribosomal RNA small subunit methyltransferase H</fullName>
        <ecNumber evidence="6">2.1.1.199</ecNumber>
    </recommendedName>
    <alternativeName>
        <fullName evidence="6">16S rRNA m(4)C1402 methyltransferase</fullName>
    </alternativeName>
    <alternativeName>
        <fullName evidence="6">rRNA (cytosine-N(4)-)-methyltransferase RsmH</fullName>
    </alternativeName>
</protein>
<keyword evidence="4 6" id="KW-0808">Transferase</keyword>
<comment type="caution">
    <text evidence="8">The sequence shown here is derived from an EMBL/GenBank/DDBJ whole genome shotgun (WGS) entry which is preliminary data.</text>
</comment>
<dbReference type="InterPro" id="IPR029063">
    <property type="entry name" value="SAM-dependent_MTases_sf"/>
</dbReference>
<reference evidence="9" key="1">
    <citation type="submission" date="2017-09" db="EMBL/GenBank/DDBJ databases">
        <title>Depth-based differentiation of microbial function through sediment-hosted aquifers and enrichment of novel symbionts in the deep terrestrial subsurface.</title>
        <authorList>
            <person name="Probst A.J."/>
            <person name="Ladd B."/>
            <person name="Jarett J.K."/>
            <person name="Geller-Mcgrath D.E."/>
            <person name="Sieber C.M.K."/>
            <person name="Emerson J.B."/>
            <person name="Anantharaman K."/>
            <person name="Thomas B.C."/>
            <person name="Malmstrom R."/>
            <person name="Stieglmeier M."/>
            <person name="Klingl A."/>
            <person name="Woyke T."/>
            <person name="Ryan C.M."/>
            <person name="Banfield J.F."/>
        </authorList>
    </citation>
    <scope>NUCLEOTIDE SEQUENCE [LARGE SCALE GENOMIC DNA]</scope>
</reference>
<feature type="binding site" evidence="6">
    <location>
        <position position="50"/>
    </location>
    <ligand>
        <name>S-adenosyl-L-methionine</name>
        <dbReference type="ChEBI" id="CHEBI:59789"/>
    </ligand>
</feature>
<evidence type="ECO:0000256" key="7">
    <source>
        <dbReference type="SAM" id="MobiDB-lite"/>
    </source>
</evidence>
<dbReference type="Gene3D" id="3.40.50.150">
    <property type="entry name" value="Vaccinia Virus protein VP39"/>
    <property type="match status" value="1"/>
</dbReference>
<evidence type="ECO:0000313" key="8">
    <source>
        <dbReference type="EMBL" id="PIU02239.1"/>
    </source>
</evidence>
<dbReference type="EC" id="2.1.1.199" evidence="6"/>
<keyword evidence="3 6" id="KW-0489">Methyltransferase</keyword>
<feature type="region of interest" description="Disordered" evidence="7">
    <location>
        <begin position="260"/>
        <end position="291"/>
    </location>
</feature>
<dbReference type="HAMAP" id="MF_01007">
    <property type="entry name" value="16SrRNA_methyltr_H"/>
    <property type="match status" value="1"/>
</dbReference>
<evidence type="ECO:0000256" key="4">
    <source>
        <dbReference type="ARBA" id="ARBA00022679"/>
    </source>
</evidence>
<proteinExistence type="inferred from homology"/>
<comment type="function">
    <text evidence="6">Specifically methylates the N4 position of cytidine in position 1402 (C1402) of 16S rRNA.</text>
</comment>
<dbReference type="SUPFAM" id="SSF53335">
    <property type="entry name" value="S-adenosyl-L-methionine-dependent methyltransferases"/>
    <property type="match status" value="1"/>
</dbReference>
<dbReference type="GO" id="GO:0005737">
    <property type="term" value="C:cytoplasm"/>
    <property type="evidence" value="ECO:0007669"/>
    <property type="project" value="UniProtKB-SubCell"/>
</dbReference>
<comment type="subcellular location">
    <subcellularLocation>
        <location evidence="6">Cytoplasm</location>
    </subcellularLocation>
</comment>
<sequence>MKPFHTPVLLHETIKSLNVNPGERYVDATVGGGGHSLAILEKQGIILAIDCDPEALKAAKRRLSSACPSSWQLASGNFAHLKEMAQQRHFTPVAGVLFDLGVSSHQLEATGRGFSFNQDSLLDMRMDPSLSVTAADLVNGLTQKELVKLFNKYGQESWAAQISRLLVQLRSRLPIKTTRQLAAMVSRIKGRQGGIHPATQVFQALRMAVNDELNNLRLGLAGAVDILKPGGRLVVISFHSGEDRIVKNFFRRQAVNGQVAQLTKKPVRPTPSEVARNPRSRSAKLRSIEKK</sequence>
<dbReference type="InterPro" id="IPR002903">
    <property type="entry name" value="RsmH"/>
</dbReference>
<evidence type="ECO:0000256" key="5">
    <source>
        <dbReference type="ARBA" id="ARBA00022691"/>
    </source>
</evidence>
<name>A0A2M6XB76_9BACT</name>
<dbReference type="PANTHER" id="PTHR11265:SF0">
    <property type="entry name" value="12S RRNA N4-METHYLCYTIDINE METHYLTRANSFERASE"/>
    <property type="match status" value="1"/>
</dbReference>
<keyword evidence="5 6" id="KW-0949">S-adenosyl-L-methionine</keyword>
<evidence type="ECO:0000256" key="2">
    <source>
        <dbReference type="ARBA" id="ARBA00022552"/>
    </source>
</evidence>
<comment type="similarity">
    <text evidence="1 6">Belongs to the methyltransferase superfamily. RsmH family.</text>
</comment>